<dbReference type="Proteomes" id="UP000290287">
    <property type="component" value="Unassembled WGS sequence"/>
</dbReference>
<dbReference type="InterPro" id="IPR005119">
    <property type="entry name" value="LysR_subst-bd"/>
</dbReference>
<evidence type="ECO:0000256" key="1">
    <source>
        <dbReference type="ARBA" id="ARBA00009437"/>
    </source>
</evidence>
<dbReference type="PRINTS" id="PR00039">
    <property type="entry name" value="HTHLYSR"/>
</dbReference>
<feature type="signal peptide" evidence="5">
    <location>
        <begin position="1"/>
        <end position="21"/>
    </location>
</feature>
<evidence type="ECO:0000259" key="6">
    <source>
        <dbReference type="PROSITE" id="PS50931"/>
    </source>
</evidence>
<dbReference type="Pfam" id="PF03466">
    <property type="entry name" value="LysR_substrate"/>
    <property type="match status" value="1"/>
</dbReference>
<proteinExistence type="inferred from homology"/>
<organism evidence="7 8">
    <name type="scientific">Veronia nyctiphanis</name>
    <dbReference type="NCBI Taxonomy" id="1278244"/>
    <lineage>
        <taxon>Bacteria</taxon>
        <taxon>Pseudomonadati</taxon>
        <taxon>Pseudomonadota</taxon>
        <taxon>Gammaproteobacteria</taxon>
        <taxon>Vibrionales</taxon>
        <taxon>Vibrionaceae</taxon>
        <taxon>Veronia</taxon>
    </lineage>
</organism>
<dbReference type="CDD" id="cd08432">
    <property type="entry name" value="PBP2_GcdR_TrpI_HvrB_AmpR_like"/>
    <property type="match status" value="1"/>
</dbReference>
<feature type="chain" id="PRO_5020274573" evidence="5">
    <location>
        <begin position="22"/>
        <end position="303"/>
    </location>
</feature>
<keyword evidence="4" id="KW-0804">Transcription</keyword>
<dbReference type="EMBL" id="PEIB01000001">
    <property type="protein sequence ID" value="RXJ74975.1"/>
    <property type="molecule type" value="Genomic_DNA"/>
</dbReference>
<dbReference type="Gene3D" id="1.10.10.10">
    <property type="entry name" value="Winged helix-like DNA-binding domain superfamily/Winged helix DNA-binding domain"/>
    <property type="match status" value="1"/>
</dbReference>
<dbReference type="PANTHER" id="PTHR30537:SF32">
    <property type="entry name" value="HTH-TYPE TRANSCRIPTIONAL REGULATOR DSDC"/>
    <property type="match status" value="1"/>
</dbReference>
<dbReference type="GO" id="GO:0003700">
    <property type="term" value="F:DNA-binding transcription factor activity"/>
    <property type="evidence" value="ECO:0007669"/>
    <property type="project" value="InterPro"/>
</dbReference>
<gene>
    <name evidence="7" type="ORF">CS022_01580</name>
</gene>
<dbReference type="OrthoDB" id="5526340at2"/>
<dbReference type="RefSeq" id="WP_129120859.1">
    <property type="nucleotide sequence ID" value="NZ_PEIB01000001.1"/>
</dbReference>
<dbReference type="InterPro" id="IPR058163">
    <property type="entry name" value="LysR-type_TF_proteobact-type"/>
</dbReference>
<dbReference type="AlphaFoldDB" id="A0A4Q0YVY2"/>
<dbReference type="PROSITE" id="PS50931">
    <property type="entry name" value="HTH_LYSR"/>
    <property type="match status" value="1"/>
</dbReference>
<dbReference type="InterPro" id="IPR036388">
    <property type="entry name" value="WH-like_DNA-bd_sf"/>
</dbReference>
<dbReference type="Gene3D" id="3.40.190.10">
    <property type="entry name" value="Periplasmic binding protein-like II"/>
    <property type="match status" value="2"/>
</dbReference>
<accession>A0A4Q0YVY2</accession>
<comment type="similarity">
    <text evidence="1">Belongs to the LysR transcriptional regulatory family.</text>
</comment>
<keyword evidence="8" id="KW-1185">Reference proteome</keyword>
<evidence type="ECO:0000256" key="4">
    <source>
        <dbReference type="ARBA" id="ARBA00023163"/>
    </source>
</evidence>
<reference evidence="7 8" key="1">
    <citation type="submission" date="2017-10" db="EMBL/GenBank/DDBJ databases">
        <title>Nyctiphanis sp. nov., isolated from the stomach of the euphausiid Nyctiphanes simplex (Hansen, 1911) in the Gulf of California.</title>
        <authorList>
            <person name="Gomez-Gil B."/>
            <person name="Aguilar-Mendez M."/>
            <person name="Lopez-Cortes A."/>
            <person name="Gomez-Gutierrez J."/>
            <person name="Roque A."/>
            <person name="Lang E."/>
            <person name="Gonzalez-Castillo A."/>
        </authorList>
    </citation>
    <scope>NUCLEOTIDE SEQUENCE [LARGE SCALE GENOMIC DNA]</scope>
    <source>
        <strain evidence="7 8">CAIM 600</strain>
    </source>
</reference>
<sequence>MKTPTLSATLLSGLHCFSVAAELMSFTRAASELNLTQSAVSHRIRNLESKLGVQLFIRRPRQLALTNEGEQLKLSLREQFSAISLQLRELKQAHLSGDLTICVPPTFGQIWLAPRLHRFSALYPELTLHVRTRNDLVDFQTEAFDCAIYYGDGRYTGLKSSFLFDDVIEPVCSQEYASEHDLYDKPDNLIHCHLLHDAAPWASAGLNDEWQFWASETDTKLGYQNSSFDRADMAFEAARSGLGVAIGRVSYVRQDLETGRLVAPFKKSVAAPFSYHLVYRKDLITSSKISVFEQWLKDEVKEE</sequence>
<dbReference type="SUPFAM" id="SSF53850">
    <property type="entry name" value="Periplasmic binding protein-like II"/>
    <property type="match status" value="1"/>
</dbReference>
<dbReference type="SUPFAM" id="SSF46785">
    <property type="entry name" value="Winged helix' DNA-binding domain"/>
    <property type="match status" value="1"/>
</dbReference>
<keyword evidence="5" id="KW-0732">Signal</keyword>
<comment type="caution">
    <text evidence="7">The sequence shown here is derived from an EMBL/GenBank/DDBJ whole genome shotgun (WGS) entry which is preliminary data.</text>
</comment>
<evidence type="ECO:0000256" key="3">
    <source>
        <dbReference type="ARBA" id="ARBA00023125"/>
    </source>
</evidence>
<evidence type="ECO:0000256" key="2">
    <source>
        <dbReference type="ARBA" id="ARBA00023015"/>
    </source>
</evidence>
<dbReference type="Pfam" id="PF00126">
    <property type="entry name" value="HTH_1"/>
    <property type="match status" value="1"/>
</dbReference>
<dbReference type="GO" id="GO:0006351">
    <property type="term" value="P:DNA-templated transcription"/>
    <property type="evidence" value="ECO:0007669"/>
    <property type="project" value="TreeGrafter"/>
</dbReference>
<name>A0A4Q0YVY2_9GAMM</name>
<dbReference type="PANTHER" id="PTHR30537">
    <property type="entry name" value="HTH-TYPE TRANSCRIPTIONAL REGULATOR"/>
    <property type="match status" value="1"/>
</dbReference>
<protein>
    <submittedName>
        <fullName evidence="7">DNA-binding transcriptional regulator DsdC</fullName>
    </submittedName>
</protein>
<dbReference type="InterPro" id="IPR000847">
    <property type="entry name" value="LysR_HTH_N"/>
</dbReference>
<evidence type="ECO:0000313" key="8">
    <source>
        <dbReference type="Proteomes" id="UP000290287"/>
    </source>
</evidence>
<feature type="domain" description="HTH lysR-type" evidence="6">
    <location>
        <begin position="9"/>
        <end position="66"/>
    </location>
</feature>
<keyword evidence="3 7" id="KW-0238">DNA-binding</keyword>
<dbReference type="GO" id="GO:0043565">
    <property type="term" value="F:sequence-specific DNA binding"/>
    <property type="evidence" value="ECO:0007669"/>
    <property type="project" value="TreeGrafter"/>
</dbReference>
<evidence type="ECO:0000256" key="5">
    <source>
        <dbReference type="SAM" id="SignalP"/>
    </source>
</evidence>
<dbReference type="InterPro" id="IPR036390">
    <property type="entry name" value="WH_DNA-bd_sf"/>
</dbReference>
<dbReference type="NCBIfam" id="NF007491">
    <property type="entry name" value="PRK10086.1"/>
    <property type="match status" value="1"/>
</dbReference>
<keyword evidence="2" id="KW-0805">Transcription regulation</keyword>
<evidence type="ECO:0000313" key="7">
    <source>
        <dbReference type="EMBL" id="RXJ74975.1"/>
    </source>
</evidence>